<dbReference type="PANTHER" id="PTHR43540">
    <property type="entry name" value="PEROXYUREIDOACRYLATE/UREIDOACRYLATE AMIDOHYDROLASE-RELATED"/>
    <property type="match status" value="1"/>
</dbReference>
<keyword evidence="2" id="KW-0378">Hydrolase</keyword>
<protein>
    <recommendedName>
        <fullName evidence="3">Isochorismatase-like domain-containing protein</fullName>
    </recommendedName>
</protein>
<dbReference type="GO" id="GO:0016787">
    <property type="term" value="F:hydrolase activity"/>
    <property type="evidence" value="ECO:0007669"/>
    <property type="project" value="UniProtKB-KW"/>
</dbReference>
<evidence type="ECO:0000313" key="5">
    <source>
        <dbReference type="Proteomes" id="UP000241848"/>
    </source>
</evidence>
<evidence type="ECO:0000256" key="1">
    <source>
        <dbReference type="ARBA" id="ARBA00006336"/>
    </source>
</evidence>
<dbReference type="SUPFAM" id="SSF52499">
    <property type="entry name" value="Isochorismatase-like hydrolases"/>
    <property type="match status" value="1"/>
</dbReference>
<dbReference type="Proteomes" id="UP000241848">
    <property type="component" value="Unassembled WGS sequence"/>
</dbReference>
<organism evidence="4 5">
    <name type="scientific">Sulfobacillus acidophilus</name>
    <dbReference type="NCBI Taxonomy" id="53633"/>
    <lineage>
        <taxon>Bacteria</taxon>
        <taxon>Bacillati</taxon>
        <taxon>Bacillota</taxon>
        <taxon>Clostridia</taxon>
        <taxon>Eubacteriales</taxon>
        <taxon>Clostridiales Family XVII. Incertae Sedis</taxon>
        <taxon>Sulfobacillus</taxon>
    </lineage>
</organism>
<gene>
    <name evidence="4" type="ORF">C7B45_05950</name>
</gene>
<dbReference type="PANTHER" id="PTHR43540:SF14">
    <property type="entry name" value="ISOCHORISMATASE"/>
    <property type="match status" value="1"/>
</dbReference>
<dbReference type="InterPro" id="IPR050272">
    <property type="entry name" value="Isochorismatase-like_hydrls"/>
</dbReference>
<dbReference type="AlphaFoldDB" id="A0A2T2WK46"/>
<evidence type="ECO:0000259" key="3">
    <source>
        <dbReference type="Pfam" id="PF00857"/>
    </source>
</evidence>
<sequence>MGVNRPLKSAVVVVDAQVGVLSQCWNFAEVTENIACLVERARHQGVPVVWVQHASDALVLQSPDWQLMAPLVPDEGEVMIQKRFNSAFEKTGLNDALMHLGVDHIVLAGAQTNWCIRSTAYAALERGYNLTLIENAHTTEPIKLGEGRTIDAEQIVQELNVVVAYLSYPDRASATARAERVDFAGVS</sequence>
<reference evidence="4 5" key="1">
    <citation type="journal article" date="2014" name="BMC Genomics">
        <title>Comparison of environmental and isolate Sulfobacillus genomes reveals diverse carbon, sulfur, nitrogen, and hydrogen metabolisms.</title>
        <authorList>
            <person name="Justice N.B."/>
            <person name="Norman A."/>
            <person name="Brown C.T."/>
            <person name="Singh A."/>
            <person name="Thomas B.C."/>
            <person name="Banfield J.F."/>
        </authorList>
    </citation>
    <scope>NUCLEOTIDE SEQUENCE [LARGE SCALE GENOMIC DNA]</scope>
    <source>
        <strain evidence="4">AMDSBA3</strain>
    </source>
</reference>
<dbReference type="Gene3D" id="3.40.50.850">
    <property type="entry name" value="Isochorismatase-like"/>
    <property type="match status" value="1"/>
</dbReference>
<dbReference type="InterPro" id="IPR036380">
    <property type="entry name" value="Isochorismatase-like_sf"/>
</dbReference>
<dbReference type="EMBL" id="PXYV01000014">
    <property type="protein sequence ID" value="PSR22600.1"/>
    <property type="molecule type" value="Genomic_DNA"/>
</dbReference>
<name>A0A2T2WK46_9FIRM</name>
<evidence type="ECO:0000313" key="4">
    <source>
        <dbReference type="EMBL" id="PSR22600.1"/>
    </source>
</evidence>
<comment type="caution">
    <text evidence="4">The sequence shown here is derived from an EMBL/GenBank/DDBJ whole genome shotgun (WGS) entry which is preliminary data.</text>
</comment>
<evidence type="ECO:0000256" key="2">
    <source>
        <dbReference type="ARBA" id="ARBA00022801"/>
    </source>
</evidence>
<dbReference type="InterPro" id="IPR000868">
    <property type="entry name" value="Isochorismatase-like_dom"/>
</dbReference>
<accession>A0A2T2WK46</accession>
<proteinExistence type="inferred from homology"/>
<feature type="domain" description="Isochorismatase-like" evidence="3">
    <location>
        <begin position="9"/>
        <end position="139"/>
    </location>
</feature>
<comment type="similarity">
    <text evidence="1">Belongs to the isochorismatase family.</text>
</comment>
<dbReference type="Pfam" id="PF00857">
    <property type="entry name" value="Isochorismatase"/>
    <property type="match status" value="1"/>
</dbReference>